<dbReference type="EMBL" id="AP022577">
    <property type="protein sequence ID" value="BBX85341.1"/>
    <property type="molecule type" value="Genomic_DNA"/>
</dbReference>
<evidence type="ECO:0000259" key="2">
    <source>
        <dbReference type="Pfam" id="PF20729"/>
    </source>
</evidence>
<feature type="compositionally biased region" description="Low complexity" evidence="1">
    <location>
        <begin position="105"/>
        <end position="195"/>
    </location>
</feature>
<keyword evidence="4" id="KW-1185">Reference proteome</keyword>
<protein>
    <recommendedName>
        <fullName evidence="2">PE cleavage protein A C-terminal domain-containing protein</fullName>
    </recommendedName>
</protein>
<feature type="compositionally biased region" description="Low complexity" evidence="1">
    <location>
        <begin position="37"/>
        <end position="57"/>
    </location>
</feature>
<dbReference type="Pfam" id="PF20729">
    <property type="entry name" value="PE-PGRS_C"/>
    <property type="match status" value="1"/>
</dbReference>
<feature type="compositionally biased region" description="Basic and acidic residues" evidence="1">
    <location>
        <begin position="93"/>
        <end position="104"/>
    </location>
</feature>
<feature type="region of interest" description="Disordered" evidence="1">
    <location>
        <begin position="1"/>
        <end position="196"/>
    </location>
</feature>
<feature type="compositionally biased region" description="Polar residues" evidence="1">
    <location>
        <begin position="80"/>
        <end position="90"/>
    </location>
</feature>
<sequence length="654" mass="64633">MSAALLGGAAVASAAPSADSDSSTHANASPTHKDSSSNKNTNSAAAGSDAKGSSTTGNADKKSADTDITASDTDTKPKTKSSGTAQSVTNKQKHQDTAAKDDAGSAKPAAAIKPVAASVPATSSPAGKAAPVAASTPAPTTSTPSTSSATSTSSSSPTAPATATAARTVTTAASESPTSSTTSTTTQATSLVASTPTKTTSVSGILSVFAAIGQALGAAAQGTEQTLAAAAVGTSQTLKGLLATPGTPTPATALTPAPTTIWQPGQTETTTQYVQTALQEISAAQAQLNADTWGKGNWWAGFAAAGTQFQLSIASWELSSYLNGNPGAMSFYQSNANGWLGGFALAALNWNEALPGYAVGALNAANSGTSDTAVKSLISQAAVNGRVYGSVPLTMYAGTEPIVYISVNGGQKVPVLVDTGSSGLVIGGNNVGSTGLGNAVGSGTGAYSGGLTYNYSEYNTPVDFGNGIVTAPTTVDIITDPTQQTAFNDFLSADGVVGVLGIGTNAVGPGPSLVTTALPGDLKNGIYIDERAGTLQFGPNPLPARVTTSGSPNVIGSVTVNGTNTPINLLIDSGGVTGTLPSTIAGSGLSDGTVISVYDSSGNLLYTYKTTSTNTPVATTDAYDASLMNTGAQPFQTNSIYIGYDTANGTTVFD</sequence>
<feature type="compositionally biased region" description="Low complexity" evidence="1">
    <location>
        <begin position="1"/>
        <end position="23"/>
    </location>
</feature>
<reference evidence="3 4" key="1">
    <citation type="journal article" date="2019" name="Emerg. Microbes Infect.">
        <title>Comprehensive subspecies identification of 175 nontuberculous mycobacteria species based on 7547 genomic profiles.</title>
        <authorList>
            <person name="Matsumoto Y."/>
            <person name="Kinjo T."/>
            <person name="Motooka D."/>
            <person name="Nabeya D."/>
            <person name="Jung N."/>
            <person name="Uechi K."/>
            <person name="Horii T."/>
            <person name="Iida T."/>
            <person name="Fujita J."/>
            <person name="Nakamura S."/>
        </authorList>
    </citation>
    <scope>NUCLEOTIDE SEQUENCE [LARGE SCALE GENOMIC DNA]</scope>
    <source>
        <strain evidence="3 4">JCM 15296</strain>
    </source>
</reference>
<gene>
    <name evidence="3" type="ORF">MAUB_32140</name>
</gene>
<evidence type="ECO:0000256" key="1">
    <source>
        <dbReference type="SAM" id="MobiDB-lite"/>
    </source>
</evidence>
<name>A0ABM7IF18_9MYCO</name>
<evidence type="ECO:0000313" key="4">
    <source>
        <dbReference type="Proteomes" id="UP000465609"/>
    </source>
</evidence>
<feature type="domain" description="PE cleavage protein A C-terminal" evidence="2">
    <location>
        <begin position="390"/>
        <end position="650"/>
    </location>
</feature>
<proteinExistence type="predicted"/>
<dbReference type="InterPro" id="IPR048054">
    <property type="entry name" value="PecA_C"/>
</dbReference>
<accession>A0ABM7IF18</accession>
<organism evidence="3 4">
    <name type="scientific">Mycolicibacterium aubagnense</name>
    <dbReference type="NCBI Taxonomy" id="319707"/>
    <lineage>
        <taxon>Bacteria</taxon>
        <taxon>Bacillati</taxon>
        <taxon>Actinomycetota</taxon>
        <taxon>Actinomycetes</taxon>
        <taxon>Mycobacteriales</taxon>
        <taxon>Mycobacteriaceae</taxon>
        <taxon>Mycolicibacterium</taxon>
    </lineage>
</organism>
<dbReference type="NCBIfam" id="NF038019">
    <property type="entry name" value="PE_process_PecA"/>
    <property type="match status" value="1"/>
</dbReference>
<dbReference type="Gene3D" id="2.40.70.10">
    <property type="entry name" value="Acid Proteases"/>
    <property type="match status" value="1"/>
</dbReference>
<dbReference type="InterPro" id="IPR021109">
    <property type="entry name" value="Peptidase_aspartic_dom_sf"/>
</dbReference>
<evidence type="ECO:0000313" key="3">
    <source>
        <dbReference type="EMBL" id="BBX85341.1"/>
    </source>
</evidence>
<dbReference type="Proteomes" id="UP000465609">
    <property type="component" value="Chromosome"/>
</dbReference>